<dbReference type="PANTHER" id="PTHR30273:SF2">
    <property type="entry name" value="PROTEIN FECR"/>
    <property type="match status" value="1"/>
</dbReference>
<dbReference type="EMBL" id="RBKU01000001">
    <property type="protein sequence ID" value="RKR82107.1"/>
    <property type="molecule type" value="Genomic_DNA"/>
</dbReference>
<dbReference type="InterPro" id="IPR032508">
    <property type="entry name" value="FecR_C"/>
</dbReference>
<dbReference type="Gene3D" id="3.55.50.30">
    <property type="match status" value="1"/>
</dbReference>
<keyword evidence="5" id="KW-1185">Reference proteome</keyword>
<dbReference type="RefSeq" id="WP_121197734.1">
    <property type="nucleotide sequence ID" value="NZ_RBKU01000001.1"/>
</dbReference>
<dbReference type="InterPro" id="IPR006860">
    <property type="entry name" value="FecR"/>
</dbReference>
<protein>
    <submittedName>
        <fullName evidence="4">FecR family protein</fullName>
    </submittedName>
</protein>
<dbReference type="PIRSF" id="PIRSF018266">
    <property type="entry name" value="FecR"/>
    <property type="match status" value="1"/>
</dbReference>
<accession>A0A495IZI9</accession>
<gene>
    <name evidence="4" type="ORF">BDD43_2274</name>
</gene>
<feature type="domain" description="Protein FecR C-terminal" evidence="3">
    <location>
        <begin position="253"/>
        <end position="321"/>
    </location>
</feature>
<dbReference type="OrthoDB" id="700427at2"/>
<proteinExistence type="predicted"/>
<reference evidence="4 5" key="1">
    <citation type="submission" date="2018-10" db="EMBL/GenBank/DDBJ databases">
        <title>Genomic Encyclopedia of Archaeal and Bacterial Type Strains, Phase II (KMG-II): from individual species to whole genera.</title>
        <authorList>
            <person name="Goeker M."/>
        </authorList>
    </citation>
    <scope>NUCLEOTIDE SEQUENCE [LARGE SCALE GENOMIC DNA]</scope>
    <source>
        <strain evidence="4 5">DSM 18602</strain>
    </source>
</reference>
<organism evidence="4 5">
    <name type="scientific">Mucilaginibacter gracilis</name>
    <dbReference type="NCBI Taxonomy" id="423350"/>
    <lineage>
        <taxon>Bacteria</taxon>
        <taxon>Pseudomonadati</taxon>
        <taxon>Bacteroidota</taxon>
        <taxon>Sphingobacteriia</taxon>
        <taxon>Sphingobacteriales</taxon>
        <taxon>Sphingobacteriaceae</taxon>
        <taxon>Mucilaginibacter</taxon>
    </lineage>
</organism>
<dbReference type="PANTHER" id="PTHR30273">
    <property type="entry name" value="PERIPLASMIC SIGNAL SENSOR AND SIGMA FACTOR ACTIVATOR FECR-RELATED"/>
    <property type="match status" value="1"/>
</dbReference>
<evidence type="ECO:0000259" key="3">
    <source>
        <dbReference type="Pfam" id="PF16344"/>
    </source>
</evidence>
<feature type="transmembrane region" description="Helical" evidence="1">
    <location>
        <begin position="75"/>
        <end position="97"/>
    </location>
</feature>
<evidence type="ECO:0000256" key="1">
    <source>
        <dbReference type="SAM" id="Phobius"/>
    </source>
</evidence>
<dbReference type="AlphaFoldDB" id="A0A495IZI9"/>
<dbReference type="InterPro" id="IPR012373">
    <property type="entry name" value="Ferrdict_sens_TM"/>
</dbReference>
<evidence type="ECO:0000259" key="2">
    <source>
        <dbReference type="Pfam" id="PF04773"/>
    </source>
</evidence>
<name>A0A495IZI9_9SPHI</name>
<keyword evidence="1" id="KW-1133">Transmembrane helix</keyword>
<comment type="caution">
    <text evidence="4">The sequence shown here is derived from an EMBL/GenBank/DDBJ whole genome shotgun (WGS) entry which is preliminary data.</text>
</comment>
<dbReference type="Proteomes" id="UP000268007">
    <property type="component" value="Unassembled WGS sequence"/>
</dbReference>
<evidence type="ECO:0000313" key="4">
    <source>
        <dbReference type="EMBL" id="RKR82107.1"/>
    </source>
</evidence>
<dbReference type="Pfam" id="PF04773">
    <property type="entry name" value="FecR"/>
    <property type="match status" value="1"/>
</dbReference>
<keyword evidence="1" id="KW-0472">Membrane</keyword>
<dbReference type="Pfam" id="PF16344">
    <property type="entry name" value="FecR_C"/>
    <property type="match status" value="1"/>
</dbReference>
<dbReference type="Gene3D" id="2.60.120.1440">
    <property type="match status" value="1"/>
</dbReference>
<keyword evidence="1" id="KW-0812">Transmembrane</keyword>
<feature type="domain" description="FecR protein" evidence="2">
    <location>
        <begin position="113"/>
        <end position="205"/>
    </location>
</feature>
<sequence length="322" mass="36052">METQDKQLKKLAEKYEAGLCTPEEVKLVRDWYDSFETEGYPLPPDQEIKRAAEEATTRAVHWVAAQQRPARIRNLWLPVLKVAAVLLLLSSAGMLIFKATHPDQQRMVWRQESTAPGVKKQVTLPDGSLISLNSGSTITYPETFSKTTRDLKLSGEAFFTVVHDSRHPFIVHTGQLRVQVLGTSYNIQAYPGETPTTVAVATGKVGLWGTGDKIKKVYMLTPGEQMTYNSSLKSFVKSSLPLADIGSWQQNVLDFRMETLENISKSLSREYGVTFVFKDRSLLNKRFRLKVKKESLANILKLLSISGGNFPYHISGKTVTIG</sequence>
<dbReference type="GO" id="GO:0016989">
    <property type="term" value="F:sigma factor antagonist activity"/>
    <property type="evidence" value="ECO:0007669"/>
    <property type="project" value="TreeGrafter"/>
</dbReference>
<evidence type="ECO:0000313" key="5">
    <source>
        <dbReference type="Proteomes" id="UP000268007"/>
    </source>
</evidence>